<dbReference type="GO" id="GO:0043565">
    <property type="term" value="F:sequence-specific DNA binding"/>
    <property type="evidence" value="ECO:0007669"/>
    <property type="project" value="InterPro"/>
</dbReference>
<dbReference type="Proteomes" id="UP000234881">
    <property type="component" value="Unassembled WGS sequence"/>
</dbReference>
<evidence type="ECO:0000256" key="1">
    <source>
        <dbReference type="ARBA" id="ARBA00023015"/>
    </source>
</evidence>
<gene>
    <name evidence="6" type="ORF">C0081_13185</name>
</gene>
<dbReference type="Pfam" id="PF12833">
    <property type="entry name" value="HTH_18"/>
    <property type="match status" value="1"/>
</dbReference>
<evidence type="ECO:0000256" key="4">
    <source>
        <dbReference type="SAM" id="Phobius"/>
    </source>
</evidence>
<reference evidence="6 7" key="1">
    <citation type="submission" date="2018-01" db="EMBL/GenBank/DDBJ databases">
        <title>The draft genome sequence of Cohaesibacter sp. H1304.</title>
        <authorList>
            <person name="Wang N.-N."/>
            <person name="Du Z.-J."/>
        </authorList>
    </citation>
    <scope>NUCLEOTIDE SEQUENCE [LARGE SCALE GENOMIC DNA]</scope>
    <source>
        <strain evidence="6 7">H1304</strain>
    </source>
</reference>
<dbReference type="Gene3D" id="1.10.10.60">
    <property type="entry name" value="Homeodomain-like"/>
    <property type="match status" value="2"/>
</dbReference>
<keyword evidence="7" id="KW-1185">Reference proteome</keyword>
<evidence type="ECO:0000313" key="7">
    <source>
        <dbReference type="Proteomes" id="UP000234881"/>
    </source>
</evidence>
<comment type="caution">
    <text evidence="6">The sequence shown here is derived from an EMBL/GenBank/DDBJ whole genome shotgun (WGS) entry which is preliminary data.</text>
</comment>
<feature type="domain" description="HTH araC/xylS-type" evidence="5">
    <location>
        <begin position="239"/>
        <end position="339"/>
    </location>
</feature>
<sequence>MIAFPVVWLVTVLATIAAVTLVQNTVLPLLSRGLLAGFLVSIATLAALLGLRLSGWADWAFLLQPVIAVMIAPFAFLGFRSLTREGTLPVGNLLLWHGLPILGIQLAFLLRLPLPIDFTIMVVNVVYLVRIAALLRLSDDDFPYTPPHSFRTLRTMIIGTVVLFALMITADLVIIVASMLGGNGPAMRFISGASGFMTMFFVVAALVGTPMIMRNTSREETSTSKQTSATDQDRALLEQIDKTLIDKQLYRDNAITLARLGRRLGMPSRDISNVINRCTGNNFSRYINEYRVKYAQQLLAASDLPVTEIMLEAGFISKSSFNTEFKRIVGQTPSQFRASQPST</sequence>
<keyword evidence="4" id="KW-0472">Membrane</keyword>
<feature type="transmembrane region" description="Helical" evidence="4">
    <location>
        <begin position="34"/>
        <end position="53"/>
    </location>
</feature>
<accession>A0A2N5XR47</accession>
<dbReference type="PROSITE" id="PS01124">
    <property type="entry name" value="HTH_ARAC_FAMILY_2"/>
    <property type="match status" value="1"/>
</dbReference>
<dbReference type="SUPFAM" id="SSF46689">
    <property type="entry name" value="Homeodomain-like"/>
    <property type="match status" value="1"/>
</dbReference>
<dbReference type="OrthoDB" id="345413at2"/>
<feature type="transmembrane region" description="Helical" evidence="4">
    <location>
        <begin position="116"/>
        <end position="135"/>
    </location>
</feature>
<dbReference type="InterPro" id="IPR018060">
    <property type="entry name" value="HTH_AraC"/>
</dbReference>
<keyword evidence="1" id="KW-0805">Transcription regulation</keyword>
<evidence type="ECO:0000259" key="5">
    <source>
        <dbReference type="PROSITE" id="PS01124"/>
    </source>
</evidence>
<dbReference type="GO" id="GO:0003700">
    <property type="term" value="F:DNA-binding transcription factor activity"/>
    <property type="evidence" value="ECO:0007669"/>
    <property type="project" value="InterPro"/>
</dbReference>
<keyword evidence="4" id="KW-1133">Transmembrane helix</keyword>
<name>A0A2N5XR47_9HYPH</name>
<dbReference type="AlphaFoldDB" id="A0A2N5XR47"/>
<keyword evidence="2" id="KW-0238">DNA-binding</keyword>
<dbReference type="PANTHER" id="PTHR43280:SF29">
    <property type="entry name" value="ARAC-FAMILY TRANSCRIPTIONAL REGULATOR"/>
    <property type="match status" value="1"/>
</dbReference>
<dbReference type="PRINTS" id="PR00032">
    <property type="entry name" value="HTHARAC"/>
</dbReference>
<proteinExistence type="predicted"/>
<feature type="transmembrane region" description="Helical" evidence="4">
    <location>
        <begin position="6"/>
        <end position="27"/>
    </location>
</feature>
<dbReference type="PANTHER" id="PTHR43280">
    <property type="entry name" value="ARAC-FAMILY TRANSCRIPTIONAL REGULATOR"/>
    <property type="match status" value="1"/>
</dbReference>
<dbReference type="RefSeq" id="WP_101534282.1">
    <property type="nucleotide sequence ID" value="NZ_PKUQ01000022.1"/>
</dbReference>
<evidence type="ECO:0000256" key="2">
    <source>
        <dbReference type="ARBA" id="ARBA00023125"/>
    </source>
</evidence>
<dbReference type="SMART" id="SM00342">
    <property type="entry name" value="HTH_ARAC"/>
    <property type="match status" value="1"/>
</dbReference>
<evidence type="ECO:0000313" key="6">
    <source>
        <dbReference type="EMBL" id="PLW76992.1"/>
    </source>
</evidence>
<keyword evidence="3" id="KW-0804">Transcription</keyword>
<feature type="transmembrane region" description="Helical" evidence="4">
    <location>
        <begin position="156"/>
        <end position="180"/>
    </location>
</feature>
<feature type="transmembrane region" description="Helical" evidence="4">
    <location>
        <begin position="59"/>
        <end position="79"/>
    </location>
</feature>
<dbReference type="EMBL" id="PKUQ01000022">
    <property type="protein sequence ID" value="PLW76992.1"/>
    <property type="molecule type" value="Genomic_DNA"/>
</dbReference>
<dbReference type="InterPro" id="IPR009057">
    <property type="entry name" value="Homeodomain-like_sf"/>
</dbReference>
<feature type="transmembrane region" description="Helical" evidence="4">
    <location>
        <begin position="91"/>
        <end position="110"/>
    </location>
</feature>
<dbReference type="InterPro" id="IPR020449">
    <property type="entry name" value="Tscrpt_reg_AraC-type_HTH"/>
</dbReference>
<keyword evidence="4" id="KW-0812">Transmembrane</keyword>
<organism evidence="6 7">
    <name type="scientific">Cohaesibacter celericrescens</name>
    <dbReference type="NCBI Taxonomy" id="2067669"/>
    <lineage>
        <taxon>Bacteria</taxon>
        <taxon>Pseudomonadati</taxon>
        <taxon>Pseudomonadota</taxon>
        <taxon>Alphaproteobacteria</taxon>
        <taxon>Hyphomicrobiales</taxon>
        <taxon>Cohaesibacteraceae</taxon>
    </lineage>
</organism>
<feature type="transmembrane region" description="Helical" evidence="4">
    <location>
        <begin position="186"/>
        <end position="208"/>
    </location>
</feature>
<protein>
    <submittedName>
        <fullName evidence="6">AraC family transcriptional regulator</fullName>
    </submittedName>
</protein>
<evidence type="ECO:0000256" key="3">
    <source>
        <dbReference type="ARBA" id="ARBA00023163"/>
    </source>
</evidence>